<evidence type="ECO:0000313" key="3">
    <source>
        <dbReference type="Proteomes" id="UP001154282"/>
    </source>
</evidence>
<accession>A0AAV0JFK2</accession>
<feature type="region of interest" description="Disordered" evidence="1">
    <location>
        <begin position="1"/>
        <end position="28"/>
    </location>
</feature>
<comment type="caution">
    <text evidence="2">The sequence shown here is derived from an EMBL/GenBank/DDBJ whole genome shotgun (WGS) entry which is preliminary data.</text>
</comment>
<keyword evidence="3" id="KW-1185">Reference proteome</keyword>
<evidence type="ECO:0000256" key="1">
    <source>
        <dbReference type="SAM" id="MobiDB-lite"/>
    </source>
</evidence>
<reference evidence="2" key="1">
    <citation type="submission" date="2022-08" db="EMBL/GenBank/DDBJ databases">
        <authorList>
            <person name="Gutierrez-Valencia J."/>
        </authorList>
    </citation>
    <scope>NUCLEOTIDE SEQUENCE</scope>
</reference>
<sequence>MNFCSPFSPPGNPPVKPIISLSNPSSGTPSGNWLTGLPLSSGSELVGSTFLLSSFSRPSSPLHSPLPPRSWERSNLARATCLSLESLGIEEYDGL</sequence>
<protein>
    <submittedName>
        <fullName evidence="2">Uncharacterized protein</fullName>
    </submittedName>
</protein>
<dbReference type="Proteomes" id="UP001154282">
    <property type="component" value="Unassembled WGS sequence"/>
</dbReference>
<dbReference type="AlphaFoldDB" id="A0AAV0JFK2"/>
<feature type="compositionally biased region" description="Pro residues" evidence="1">
    <location>
        <begin position="7"/>
        <end position="16"/>
    </location>
</feature>
<organism evidence="2 3">
    <name type="scientific">Linum tenue</name>
    <dbReference type="NCBI Taxonomy" id="586396"/>
    <lineage>
        <taxon>Eukaryota</taxon>
        <taxon>Viridiplantae</taxon>
        <taxon>Streptophyta</taxon>
        <taxon>Embryophyta</taxon>
        <taxon>Tracheophyta</taxon>
        <taxon>Spermatophyta</taxon>
        <taxon>Magnoliopsida</taxon>
        <taxon>eudicotyledons</taxon>
        <taxon>Gunneridae</taxon>
        <taxon>Pentapetalae</taxon>
        <taxon>rosids</taxon>
        <taxon>fabids</taxon>
        <taxon>Malpighiales</taxon>
        <taxon>Linaceae</taxon>
        <taxon>Linum</taxon>
    </lineage>
</organism>
<evidence type="ECO:0000313" key="2">
    <source>
        <dbReference type="EMBL" id="CAI0408696.1"/>
    </source>
</evidence>
<dbReference type="EMBL" id="CAMGYJ010000005">
    <property type="protein sequence ID" value="CAI0408696.1"/>
    <property type="molecule type" value="Genomic_DNA"/>
</dbReference>
<name>A0AAV0JFK2_9ROSI</name>
<gene>
    <name evidence="2" type="ORF">LITE_LOCUS14075</name>
</gene>
<proteinExistence type="predicted"/>